<organism evidence="1 2">
    <name type="scientific">Gulo gulo</name>
    <name type="common">Wolverine</name>
    <name type="synonym">Gluton</name>
    <dbReference type="NCBI Taxonomy" id="48420"/>
    <lineage>
        <taxon>Eukaryota</taxon>
        <taxon>Metazoa</taxon>
        <taxon>Chordata</taxon>
        <taxon>Craniata</taxon>
        <taxon>Vertebrata</taxon>
        <taxon>Euteleostomi</taxon>
        <taxon>Mammalia</taxon>
        <taxon>Eutheria</taxon>
        <taxon>Laurasiatheria</taxon>
        <taxon>Carnivora</taxon>
        <taxon>Caniformia</taxon>
        <taxon>Musteloidea</taxon>
        <taxon>Mustelidae</taxon>
        <taxon>Guloninae</taxon>
        <taxon>Gulo</taxon>
    </lineage>
</organism>
<evidence type="ECO:0000313" key="1">
    <source>
        <dbReference type="EMBL" id="VCX42994.1"/>
    </source>
</evidence>
<dbReference type="AlphaFoldDB" id="A0A9X9MDS2"/>
<sequence length="87" mass="9736">MTHCALVQYDLFRETQPATNKICAAKQNLLTHALRKSTASLLSHLIPWTSLSNPDLSQNSCSTGVILQSLESNNIWKRPDNTQARRS</sequence>
<gene>
    <name evidence="1" type="ORF">BN2614_LOCUS2</name>
</gene>
<dbReference type="EMBL" id="CYRY02047090">
    <property type="protein sequence ID" value="VCX42994.1"/>
    <property type="molecule type" value="Genomic_DNA"/>
</dbReference>
<protein>
    <submittedName>
        <fullName evidence="1">Uncharacterized protein</fullName>
    </submittedName>
</protein>
<proteinExistence type="predicted"/>
<name>A0A9X9MDS2_GULGU</name>
<reference evidence="1 2" key="1">
    <citation type="submission" date="2018-10" db="EMBL/GenBank/DDBJ databases">
        <authorList>
            <person name="Ekblom R."/>
            <person name="Jareborg N."/>
        </authorList>
    </citation>
    <scope>NUCLEOTIDE SEQUENCE [LARGE SCALE GENOMIC DNA]</scope>
    <source>
        <tissue evidence="1">Muscle</tissue>
    </source>
</reference>
<keyword evidence="2" id="KW-1185">Reference proteome</keyword>
<dbReference type="Proteomes" id="UP000269945">
    <property type="component" value="Unassembled WGS sequence"/>
</dbReference>
<accession>A0A9X9MDS2</accession>
<comment type="caution">
    <text evidence="1">The sequence shown here is derived from an EMBL/GenBank/DDBJ whole genome shotgun (WGS) entry which is preliminary data.</text>
</comment>
<evidence type="ECO:0000313" key="2">
    <source>
        <dbReference type="Proteomes" id="UP000269945"/>
    </source>
</evidence>